<dbReference type="InterPro" id="IPR013249">
    <property type="entry name" value="RNA_pol_sigma70_r4_t2"/>
</dbReference>
<evidence type="ECO:0000313" key="5">
    <source>
        <dbReference type="EMBL" id="BAU54062.1"/>
    </source>
</evidence>
<protein>
    <submittedName>
        <fullName evidence="5">ECF RNA polymerase sigma factor SigW</fullName>
    </submittedName>
</protein>
<dbReference type="CDD" id="cd06171">
    <property type="entry name" value="Sigma70_r4"/>
    <property type="match status" value="1"/>
</dbReference>
<dbReference type="NCBIfam" id="TIGR02985">
    <property type="entry name" value="Sig70_bacteroi1"/>
    <property type="match status" value="1"/>
</dbReference>
<dbReference type="InterPro" id="IPR014327">
    <property type="entry name" value="RNA_pol_sigma70_bacteroid"/>
</dbReference>
<organism evidence="5 6">
    <name type="scientific">Mucilaginibacter gotjawali</name>
    <dbReference type="NCBI Taxonomy" id="1550579"/>
    <lineage>
        <taxon>Bacteria</taxon>
        <taxon>Pseudomonadati</taxon>
        <taxon>Bacteroidota</taxon>
        <taxon>Sphingobacteriia</taxon>
        <taxon>Sphingobacteriales</taxon>
        <taxon>Sphingobacteriaceae</taxon>
        <taxon>Mucilaginibacter</taxon>
    </lineage>
</organism>
<dbReference type="Pfam" id="PF04542">
    <property type="entry name" value="Sigma70_r2"/>
    <property type="match status" value="1"/>
</dbReference>
<dbReference type="InterPro" id="IPR013324">
    <property type="entry name" value="RNA_pol_sigma_r3/r4-like"/>
</dbReference>
<keyword evidence="2" id="KW-0805">Transcription regulation</keyword>
<dbReference type="PANTHER" id="PTHR43133">
    <property type="entry name" value="RNA POLYMERASE ECF-TYPE SIGMA FACTO"/>
    <property type="match status" value="1"/>
</dbReference>
<dbReference type="OrthoDB" id="659569at2"/>
<gene>
    <name evidence="5" type="primary">sigW_4</name>
    <name evidence="5" type="ORF">MgSA37_02233</name>
</gene>
<dbReference type="InterPro" id="IPR013325">
    <property type="entry name" value="RNA_pol_sigma_r2"/>
</dbReference>
<dbReference type="Gene3D" id="1.10.10.10">
    <property type="entry name" value="Winged helix-like DNA-binding domain superfamily/Winged helix DNA-binding domain"/>
    <property type="match status" value="1"/>
</dbReference>
<evidence type="ECO:0000256" key="1">
    <source>
        <dbReference type="ARBA" id="ARBA00010641"/>
    </source>
</evidence>
<evidence type="ECO:0000313" key="6">
    <source>
        <dbReference type="Proteomes" id="UP000218263"/>
    </source>
</evidence>
<keyword evidence="3" id="KW-0731">Sigma factor</keyword>
<dbReference type="GO" id="GO:0016987">
    <property type="term" value="F:sigma factor activity"/>
    <property type="evidence" value="ECO:0007669"/>
    <property type="project" value="UniProtKB-KW"/>
</dbReference>
<evidence type="ECO:0000256" key="3">
    <source>
        <dbReference type="ARBA" id="ARBA00023082"/>
    </source>
</evidence>
<dbReference type="AlphaFoldDB" id="A0A0X8X2P4"/>
<name>A0A0X8X2P4_9SPHI</name>
<accession>A0A0X8X2P4</accession>
<dbReference type="InterPro" id="IPR039425">
    <property type="entry name" value="RNA_pol_sigma-70-like"/>
</dbReference>
<dbReference type="KEGG" id="mgot:MgSA37_02233"/>
<dbReference type="SUPFAM" id="SSF88946">
    <property type="entry name" value="Sigma2 domain of RNA polymerase sigma factors"/>
    <property type="match status" value="1"/>
</dbReference>
<dbReference type="InterPro" id="IPR014284">
    <property type="entry name" value="RNA_pol_sigma-70_dom"/>
</dbReference>
<keyword evidence="4" id="KW-0804">Transcription</keyword>
<proteinExistence type="inferred from homology"/>
<dbReference type="GO" id="GO:0006352">
    <property type="term" value="P:DNA-templated transcription initiation"/>
    <property type="evidence" value="ECO:0007669"/>
    <property type="project" value="InterPro"/>
</dbReference>
<dbReference type="RefSeq" id="WP_096351864.1">
    <property type="nucleotide sequence ID" value="NZ_AP017313.1"/>
</dbReference>
<dbReference type="GO" id="GO:0003677">
    <property type="term" value="F:DNA binding"/>
    <property type="evidence" value="ECO:0007669"/>
    <property type="project" value="InterPro"/>
</dbReference>
<dbReference type="NCBIfam" id="TIGR02937">
    <property type="entry name" value="sigma70-ECF"/>
    <property type="match status" value="1"/>
</dbReference>
<dbReference type="Pfam" id="PF08281">
    <property type="entry name" value="Sigma70_r4_2"/>
    <property type="match status" value="1"/>
</dbReference>
<dbReference type="InterPro" id="IPR036388">
    <property type="entry name" value="WH-like_DNA-bd_sf"/>
</dbReference>
<comment type="similarity">
    <text evidence="1">Belongs to the sigma-70 factor family. ECF subfamily.</text>
</comment>
<evidence type="ECO:0000256" key="2">
    <source>
        <dbReference type="ARBA" id="ARBA00023015"/>
    </source>
</evidence>
<dbReference type="InterPro" id="IPR007627">
    <property type="entry name" value="RNA_pol_sigma70_r2"/>
</dbReference>
<keyword evidence="6" id="KW-1185">Reference proteome</keyword>
<sequence>MVAYNSLSDHELTGLLKTGDRAAFTEIYQRYKWVLFLHALKRIRDREQAKDIIQELFTTLWDRRNDLELRTHLSGYLYTSVRNRIIKSFAHQQVESDYINSLVASVNEDNCITDHKVRQSNLAALIEKEINELPEKMREVFLLSRKQNLSHKEIAFQLGIEESTVKRQISNALKILRVKLGLLAWLALLFKFL</sequence>
<reference evidence="5 6" key="1">
    <citation type="submission" date="2015-12" db="EMBL/GenBank/DDBJ databases">
        <title>Genome sequence of Mucilaginibacter gotjawali.</title>
        <authorList>
            <person name="Lee J.S."/>
            <person name="Lee K.C."/>
            <person name="Kim K.K."/>
            <person name="Lee B.W."/>
        </authorList>
    </citation>
    <scope>NUCLEOTIDE SEQUENCE [LARGE SCALE GENOMIC DNA]</scope>
    <source>
        <strain evidence="5 6">SA3-7</strain>
    </source>
</reference>
<dbReference type="Proteomes" id="UP000218263">
    <property type="component" value="Chromosome"/>
</dbReference>
<dbReference type="PANTHER" id="PTHR43133:SF46">
    <property type="entry name" value="RNA POLYMERASE SIGMA-70 FACTOR ECF SUBFAMILY"/>
    <property type="match status" value="1"/>
</dbReference>
<dbReference type="EMBL" id="AP017313">
    <property type="protein sequence ID" value="BAU54062.1"/>
    <property type="molecule type" value="Genomic_DNA"/>
</dbReference>
<dbReference type="SUPFAM" id="SSF88659">
    <property type="entry name" value="Sigma3 and sigma4 domains of RNA polymerase sigma factors"/>
    <property type="match status" value="1"/>
</dbReference>
<dbReference type="Gene3D" id="1.10.1740.10">
    <property type="match status" value="1"/>
</dbReference>
<evidence type="ECO:0000256" key="4">
    <source>
        <dbReference type="ARBA" id="ARBA00023163"/>
    </source>
</evidence>